<dbReference type="AlphaFoldDB" id="I1IN22"/>
<evidence type="ECO:0000313" key="2">
    <source>
        <dbReference type="EnsemblPlants" id="KQJ89197"/>
    </source>
</evidence>
<dbReference type="Gramene" id="KQJ89197">
    <property type="protein sequence ID" value="KQJ89197"/>
    <property type="gene ID" value="BRADI_4g24140v3"/>
</dbReference>
<sequence length="115" mass="12132">MGLCRAVAAWRRAAVAICLLPVALPLALLWLPPLSLALAVVRFRHRRRTMMKTDATAMGAGCCLGGGRSSPLPPPPPEREAGALLLLHKYLEDQLELVAADAGRAAMAAAALARN</sequence>
<dbReference type="EMBL" id="CM000883">
    <property type="protein sequence ID" value="KQJ89197.1"/>
    <property type="molecule type" value="Genomic_DNA"/>
</dbReference>
<dbReference type="HOGENOM" id="CLU_155537_0_0_1"/>
<dbReference type="Proteomes" id="UP000008810">
    <property type="component" value="Chromosome 4"/>
</dbReference>
<reference evidence="1" key="2">
    <citation type="submission" date="2017-06" db="EMBL/GenBank/DDBJ databases">
        <title>WGS assembly of Brachypodium distachyon.</title>
        <authorList>
            <consortium name="The International Brachypodium Initiative"/>
            <person name="Lucas S."/>
            <person name="Harmon-Smith M."/>
            <person name="Lail K."/>
            <person name="Tice H."/>
            <person name="Grimwood J."/>
            <person name="Bruce D."/>
            <person name="Barry K."/>
            <person name="Shu S."/>
            <person name="Lindquist E."/>
            <person name="Wang M."/>
            <person name="Pitluck S."/>
            <person name="Vogel J.P."/>
            <person name="Garvin D.F."/>
            <person name="Mockler T.C."/>
            <person name="Schmutz J."/>
            <person name="Rokhsar D."/>
            <person name="Bevan M.W."/>
        </authorList>
    </citation>
    <scope>NUCLEOTIDE SEQUENCE</scope>
    <source>
        <strain evidence="1">Bd21</strain>
    </source>
</reference>
<dbReference type="PANTHER" id="PTHR36322:SF3">
    <property type="entry name" value="TRANSMEMBRANE PROTEIN"/>
    <property type="match status" value="1"/>
</dbReference>
<organism evidence="2">
    <name type="scientific">Brachypodium distachyon</name>
    <name type="common">Purple false brome</name>
    <name type="synonym">Trachynia distachya</name>
    <dbReference type="NCBI Taxonomy" id="15368"/>
    <lineage>
        <taxon>Eukaryota</taxon>
        <taxon>Viridiplantae</taxon>
        <taxon>Streptophyta</taxon>
        <taxon>Embryophyta</taxon>
        <taxon>Tracheophyta</taxon>
        <taxon>Spermatophyta</taxon>
        <taxon>Magnoliopsida</taxon>
        <taxon>Liliopsida</taxon>
        <taxon>Poales</taxon>
        <taxon>Poaceae</taxon>
        <taxon>BOP clade</taxon>
        <taxon>Pooideae</taxon>
        <taxon>Stipodae</taxon>
        <taxon>Brachypodieae</taxon>
        <taxon>Brachypodium</taxon>
    </lineage>
</organism>
<reference evidence="1 2" key="1">
    <citation type="journal article" date="2010" name="Nature">
        <title>Genome sequencing and analysis of the model grass Brachypodium distachyon.</title>
        <authorList>
            <consortium name="International Brachypodium Initiative"/>
        </authorList>
    </citation>
    <scope>NUCLEOTIDE SEQUENCE [LARGE SCALE GENOMIC DNA]</scope>
    <source>
        <strain evidence="1 2">Bd21</strain>
    </source>
</reference>
<protein>
    <submittedName>
        <fullName evidence="1 2">Uncharacterized protein</fullName>
    </submittedName>
</protein>
<dbReference type="GeneID" id="112272318"/>
<evidence type="ECO:0000313" key="3">
    <source>
        <dbReference type="Proteomes" id="UP000008810"/>
    </source>
</evidence>
<evidence type="ECO:0000313" key="1">
    <source>
        <dbReference type="EMBL" id="KQJ89197.1"/>
    </source>
</evidence>
<dbReference type="eggNOG" id="ENOG502SCXK">
    <property type="taxonomic scope" value="Eukaryota"/>
</dbReference>
<keyword evidence="3" id="KW-1185">Reference proteome</keyword>
<dbReference type="KEGG" id="bdi:112272318"/>
<reference evidence="2" key="3">
    <citation type="submission" date="2018-08" db="UniProtKB">
        <authorList>
            <consortium name="EnsemblPlants"/>
        </authorList>
    </citation>
    <scope>IDENTIFICATION</scope>
    <source>
        <strain evidence="2">cv. Bd21</strain>
    </source>
</reference>
<dbReference type="PANTHER" id="PTHR36322">
    <property type="entry name" value="TRANSMEMBRANE PROTEIN"/>
    <property type="match status" value="1"/>
</dbReference>
<gene>
    <name evidence="2" type="primary">LOC112272318</name>
    <name evidence="1" type="ORF">BRADI_4g24140v3</name>
</gene>
<proteinExistence type="predicted"/>
<dbReference type="OMA" id="LIGHENQ"/>
<dbReference type="EnsemblPlants" id="KQJ89197">
    <property type="protein sequence ID" value="KQJ89197"/>
    <property type="gene ID" value="BRADI_4g24140v3"/>
</dbReference>
<accession>I1IN22</accession>
<name>I1IN22_BRADI</name>
<dbReference type="RefSeq" id="XP_024318517.1">
    <property type="nucleotide sequence ID" value="XM_024462749.1"/>
</dbReference>